<proteinExistence type="predicted"/>
<dbReference type="GO" id="GO:0004312">
    <property type="term" value="F:fatty acid synthase activity"/>
    <property type="evidence" value="ECO:0007669"/>
    <property type="project" value="TreeGrafter"/>
</dbReference>
<evidence type="ECO:0000259" key="3">
    <source>
        <dbReference type="SMART" id="SM00829"/>
    </source>
</evidence>
<keyword evidence="1" id="KW-0596">Phosphopantetheine</keyword>
<organism evidence="4 5">
    <name type="scientific">Eumeta variegata</name>
    <name type="common">Bagworm moth</name>
    <name type="synonym">Eumeta japonica</name>
    <dbReference type="NCBI Taxonomy" id="151549"/>
    <lineage>
        <taxon>Eukaryota</taxon>
        <taxon>Metazoa</taxon>
        <taxon>Ecdysozoa</taxon>
        <taxon>Arthropoda</taxon>
        <taxon>Hexapoda</taxon>
        <taxon>Insecta</taxon>
        <taxon>Pterygota</taxon>
        <taxon>Neoptera</taxon>
        <taxon>Endopterygota</taxon>
        <taxon>Lepidoptera</taxon>
        <taxon>Glossata</taxon>
        <taxon>Ditrysia</taxon>
        <taxon>Tineoidea</taxon>
        <taxon>Psychidae</taxon>
        <taxon>Oiketicinae</taxon>
        <taxon>Eumeta</taxon>
    </lineage>
</organism>
<dbReference type="Gene3D" id="3.40.50.720">
    <property type="entry name" value="NAD(P)-binding Rossmann-like Domain"/>
    <property type="match status" value="1"/>
</dbReference>
<accession>A0A4C1XRQ6</accession>
<dbReference type="GO" id="GO:0016491">
    <property type="term" value="F:oxidoreductase activity"/>
    <property type="evidence" value="ECO:0007669"/>
    <property type="project" value="InterPro"/>
</dbReference>
<dbReference type="PANTHER" id="PTHR43775">
    <property type="entry name" value="FATTY ACID SYNTHASE"/>
    <property type="match status" value="1"/>
</dbReference>
<dbReference type="SUPFAM" id="SSF50129">
    <property type="entry name" value="GroES-like"/>
    <property type="match status" value="1"/>
</dbReference>
<dbReference type="SUPFAM" id="SSF51735">
    <property type="entry name" value="NAD(P)-binding Rossmann-fold domains"/>
    <property type="match status" value="1"/>
</dbReference>
<evidence type="ECO:0000256" key="1">
    <source>
        <dbReference type="ARBA" id="ARBA00022450"/>
    </source>
</evidence>
<evidence type="ECO:0000313" key="5">
    <source>
        <dbReference type="Proteomes" id="UP000299102"/>
    </source>
</evidence>
<dbReference type="InterPro" id="IPR036291">
    <property type="entry name" value="NAD(P)-bd_dom_sf"/>
</dbReference>
<dbReference type="SMART" id="SM00829">
    <property type="entry name" value="PKS_ER"/>
    <property type="match status" value="1"/>
</dbReference>
<dbReference type="AlphaFoldDB" id="A0A4C1XRQ6"/>
<protein>
    <submittedName>
        <fullName evidence="4">Fatty acid synthase</fullName>
    </submittedName>
</protein>
<gene>
    <name evidence="4" type="primary">FASN</name>
    <name evidence="4" type="ORF">EVAR_89938_1</name>
</gene>
<dbReference type="InterPro" id="IPR011032">
    <property type="entry name" value="GroES-like_sf"/>
</dbReference>
<comment type="caution">
    <text evidence="4">The sequence shown here is derived from an EMBL/GenBank/DDBJ whole genome shotgun (WGS) entry which is preliminary data.</text>
</comment>
<name>A0A4C1XRQ6_EUMVA</name>
<reference evidence="4 5" key="1">
    <citation type="journal article" date="2019" name="Commun. Biol.">
        <title>The bagworm genome reveals a unique fibroin gene that provides high tensile strength.</title>
        <authorList>
            <person name="Kono N."/>
            <person name="Nakamura H."/>
            <person name="Ohtoshi R."/>
            <person name="Tomita M."/>
            <person name="Numata K."/>
            <person name="Arakawa K."/>
        </authorList>
    </citation>
    <scope>NUCLEOTIDE SEQUENCE [LARGE SCALE GENOMIC DNA]</scope>
</reference>
<dbReference type="GO" id="GO:0006633">
    <property type="term" value="P:fatty acid biosynthetic process"/>
    <property type="evidence" value="ECO:0007669"/>
    <property type="project" value="TreeGrafter"/>
</dbReference>
<evidence type="ECO:0000313" key="4">
    <source>
        <dbReference type="EMBL" id="GBP64859.1"/>
    </source>
</evidence>
<dbReference type="Gene3D" id="3.90.180.10">
    <property type="entry name" value="Medium-chain alcohol dehydrogenases, catalytic domain"/>
    <property type="match status" value="2"/>
</dbReference>
<dbReference type="InterPro" id="IPR050091">
    <property type="entry name" value="PKS_NRPS_Biosynth_Enz"/>
</dbReference>
<dbReference type="OrthoDB" id="329835at2759"/>
<dbReference type="PANTHER" id="PTHR43775:SF37">
    <property type="entry name" value="SI:DKEY-61P9.11"/>
    <property type="match status" value="1"/>
</dbReference>
<keyword evidence="5" id="KW-1185">Reference proteome</keyword>
<keyword evidence="2" id="KW-0597">Phosphoprotein</keyword>
<dbReference type="InterPro" id="IPR020843">
    <property type="entry name" value="ER"/>
</dbReference>
<dbReference type="Proteomes" id="UP000299102">
    <property type="component" value="Unassembled WGS sequence"/>
</dbReference>
<dbReference type="STRING" id="151549.A0A4C1XRQ6"/>
<feature type="domain" description="Enoyl reductase (ER)" evidence="3">
    <location>
        <begin position="146"/>
        <end position="481"/>
    </location>
</feature>
<dbReference type="EMBL" id="BGZK01000911">
    <property type="protein sequence ID" value="GBP64859.1"/>
    <property type="molecule type" value="Genomic_DNA"/>
</dbReference>
<evidence type="ECO:0000256" key="2">
    <source>
        <dbReference type="ARBA" id="ARBA00022553"/>
    </source>
</evidence>
<sequence>MTLNVQKQYAWRIQQLPIQTMIPRRQAPRFQRRKKKSLMNHISVLDLLIPTAHLTRYLETVHPAPKDKNKKFFVRKKEQSLESQENMMHVTQTINEKATKASYLVSYRILQAGYHLQGIWGCEYYLPSNDDQAINPTTRMNSTAPGDNESLSCMEAHENASSKSVQVQYAGLTHYDNLKAATATSNASDNGLYCMDYSGLNSRGERVMGVVASGALAPSVVPDEDLLWSVPEHWTLEDAATVPQPYIHAFYCLIEVSRWIEDTGSLRHGRAWSLIISIALDMGCEVFTTVSSAGQTILKSLFPDLEELFVEGYKGTKRDPICKEIRSNSWFYYKLNSYPGRQSSDSMFEELLIFWGYPLINPIFDNHIGSCRDVSFEHVVMEQTNGEGCAFVVSCLDGELREASMRCVAIAGVFINVAMSDCYENASFKYNFLLKFRIHTQINFSLIFEIEDNLTKRTPSDTFRLHLQVLGTMYYQSAIRDKSNELKHNGSFLFSSEDSKTTYQLHL</sequence>